<dbReference type="AlphaFoldDB" id="A0A4P6ZVI5"/>
<gene>
    <name evidence="2" type="ORF">E2636_04000</name>
</gene>
<dbReference type="KEGG" id="panc:E2636_04000"/>
<dbReference type="OrthoDB" id="9812065at2"/>
<dbReference type="RefSeq" id="WP_134209094.1">
    <property type="nucleotide sequence ID" value="NZ_CP038015.1"/>
</dbReference>
<dbReference type="EMBL" id="CP038015">
    <property type="protein sequence ID" value="QBP40361.1"/>
    <property type="molecule type" value="Genomic_DNA"/>
</dbReference>
<dbReference type="Gene3D" id="3.20.20.370">
    <property type="entry name" value="Glycoside hydrolase/deacetylase"/>
    <property type="match status" value="1"/>
</dbReference>
<dbReference type="GO" id="GO:0005975">
    <property type="term" value="P:carbohydrate metabolic process"/>
    <property type="evidence" value="ECO:0007669"/>
    <property type="project" value="InterPro"/>
</dbReference>
<evidence type="ECO:0000313" key="2">
    <source>
        <dbReference type="EMBL" id="QBP40361.1"/>
    </source>
</evidence>
<dbReference type="Pfam" id="PF01522">
    <property type="entry name" value="Polysacc_deac_1"/>
    <property type="match status" value="1"/>
</dbReference>
<dbReference type="PANTHER" id="PTHR10587:SF78">
    <property type="entry name" value="PEPTIDOGLYCAN-N-ACETYLMURAMIC ACID DEACETYLASE PDAA"/>
    <property type="match status" value="1"/>
</dbReference>
<evidence type="ECO:0000259" key="1">
    <source>
        <dbReference type="PROSITE" id="PS51677"/>
    </source>
</evidence>
<dbReference type="GO" id="GO:0016810">
    <property type="term" value="F:hydrolase activity, acting on carbon-nitrogen (but not peptide) bonds"/>
    <property type="evidence" value="ECO:0007669"/>
    <property type="project" value="InterPro"/>
</dbReference>
<dbReference type="Proteomes" id="UP000294292">
    <property type="component" value="Chromosome"/>
</dbReference>
<organism evidence="2 3">
    <name type="scientific">Paenisporosarcina antarctica</name>
    <dbReference type="NCBI Taxonomy" id="417367"/>
    <lineage>
        <taxon>Bacteria</taxon>
        <taxon>Bacillati</taxon>
        <taxon>Bacillota</taxon>
        <taxon>Bacilli</taxon>
        <taxon>Bacillales</taxon>
        <taxon>Caryophanaceae</taxon>
        <taxon>Paenisporosarcina</taxon>
    </lineage>
</organism>
<dbReference type="SUPFAM" id="SSF88713">
    <property type="entry name" value="Glycoside hydrolase/deacetylase"/>
    <property type="match status" value="1"/>
</dbReference>
<proteinExistence type="predicted"/>
<dbReference type="InterPro" id="IPR002509">
    <property type="entry name" value="NODB_dom"/>
</dbReference>
<accession>A0A4P6ZVI5</accession>
<feature type="domain" description="NodB homology" evidence="1">
    <location>
        <begin position="69"/>
        <end position="250"/>
    </location>
</feature>
<evidence type="ECO:0000313" key="3">
    <source>
        <dbReference type="Proteomes" id="UP000294292"/>
    </source>
</evidence>
<protein>
    <submittedName>
        <fullName evidence="2">Polysaccharide deacetylase</fullName>
    </submittedName>
</protein>
<keyword evidence="3" id="KW-1185">Reference proteome</keyword>
<dbReference type="GO" id="GO:0016020">
    <property type="term" value="C:membrane"/>
    <property type="evidence" value="ECO:0007669"/>
    <property type="project" value="TreeGrafter"/>
</dbReference>
<dbReference type="InterPro" id="IPR050248">
    <property type="entry name" value="Polysacc_deacetylase_ArnD"/>
</dbReference>
<dbReference type="PROSITE" id="PS51677">
    <property type="entry name" value="NODB"/>
    <property type="match status" value="1"/>
</dbReference>
<reference evidence="2 3" key="1">
    <citation type="submission" date="2019-03" db="EMBL/GenBank/DDBJ databases">
        <title>Complete genome sequence of Paenisporosarcina antarctica CGMCC 1.6503T.</title>
        <authorList>
            <person name="Rong J.-C."/>
            <person name="Chi N.-Y."/>
            <person name="Zhang Q.-F."/>
        </authorList>
    </citation>
    <scope>NUCLEOTIDE SEQUENCE [LARGE SCALE GENOMIC DNA]</scope>
    <source>
        <strain evidence="2 3">CGMCC 1.6503</strain>
    </source>
</reference>
<name>A0A4P6ZVI5_9BACL</name>
<dbReference type="InterPro" id="IPR011330">
    <property type="entry name" value="Glyco_hydro/deAcase_b/a-brl"/>
</dbReference>
<sequence length="267" mass="30007">MWIKHTLGIVASCTILTLGILLNPFQVGAESLHWGFKKGAQEKQAQAGGTFDELLKKYGAFYKGSPDEKILYLTFDNGYENGHTSPILDTLKKEKVPGTFFLTGHYVESATDLVNRMIKEGHEIGNHSYGHPNMANLSEARMKEEWQKFDQLLAEKTDLTKTRFVRPPEGVFSENLLAYGNELGYRHMFWSVAFVDWYADRPQGKAYAYNHLMNQIHPGAIILMHTVSPDNAAALPDFIRDAKAKGYTFSSLDSLVNGTSDIPLSFH</sequence>
<dbReference type="PANTHER" id="PTHR10587">
    <property type="entry name" value="GLYCOSYL TRANSFERASE-RELATED"/>
    <property type="match status" value="1"/>
</dbReference>